<organism evidence="1">
    <name type="scientific">uncultured Gemmatimonadota bacterium</name>
    <dbReference type="NCBI Taxonomy" id="203437"/>
    <lineage>
        <taxon>Bacteria</taxon>
        <taxon>Pseudomonadati</taxon>
        <taxon>Gemmatimonadota</taxon>
        <taxon>environmental samples</taxon>
    </lineage>
</organism>
<evidence type="ECO:0000313" key="1">
    <source>
        <dbReference type="EMBL" id="CAA9369988.1"/>
    </source>
</evidence>
<sequence>MADAALTDAERVKLEQRRDRLMKLMKEGGSDMEADDRADLAQEWNRIDTLLNRR</sequence>
<accession>A0A6J4N172</accession>
<proteinExistence type="predicted"/>
<protein>
    <submittedName>
        <fullName evidence="1">Uncharacterized protein</fullName>
    </submittedName>
</protein>
<gene>
    <name evidence="1" type="ORF">AVDCRST_MAG68-5419</name>
</gene>
<reference evidence="1" key="1">
    <citation type="submission" date="2020-02" db="EMBL/GenBank/DDBJ databases">
        <authorList>
            <person name="Meier V. D."/>
        </authorList>
    </citation>
    <scope>NUCLEOTIDE SEQUENCE</scope>
    <source>
        <strain evidence="1">AVDCRST_MAG68</strain>
    </source>
</reference>
<dbReference type="EMBL" id="CADCTW010000241">
    <property type="protein sequence ID" value="CAA9369988.1"/>
    <property type="molecule type" value="Genomic_DNA"/>
</dbReference>
<name>A0A6J4N172_9BACT</name>
<dbReference type="AlphaFoldDB" id="A0A6J4N172"/>